<dbReference type="PANTHER" id="PTHR43712:SF2">
    <property type="entry name" value="O-METHYLTRANSFERASE CICE"/>
    <property type="match status" value="1"/>
</dbReference>
<evidence type="ECO:0000313" key="5">
    <source>
        <dbReference type="EMBL" id="KAJ8463897.1"/>
    </source>
</evidence>
<keyword evidence="6" id="KW-1185">Reference proteome</keyword>
<reference evidence="5" key="1">
    <citation type="submission" date="2022-11" db="EMBL/GenBank/DDBJ databases">
        <title>Genome Sequence of Cubamyces cubensis.</title>
        <authorList>
            <person name="Buettner E."/>
        </authorList>
    </citation>
    <scope>NUCLEOTIDE SEQUENCE</scope>
    <source>
        <strain evidence="5">MPL-01</strain>
    </source>
</reference>
<dbReference type="Gene3D" id="3.40.50.150">
    <property type="entry name" value="Vaccinia Virus protein VP39"/>
    <property type="match status" value="1"/>
</dbReference>
<evidence type="ECO:0000256" key="1">
    <source>
        <dbReference type="ARBA" id="ARBA00022603"/>
    </source>
</evidence>
<dbReference type="Pfam" id="PF00891">
    <property type="entry name" value="Methyltransf_2"/>
    <property type="match status" value="1"/>
</dbReference>
<name>A0AAD7TKV7_9APHY</name>
<evidence type="ECO:0000256" key="2">
    <source>
        <dbReference type="ARBA" id="ARBA00022679"/>
    </source>
</evidence>
<feature type="domain" description="O-methyltransferase C-terminal" evidence="4">
    <location>
        <begin position="294"/>
        <end position="417"/>
    </location>
</feature>
<dbReference type="EMBL" id="JAPEVG010000365">
    <property type="protein sequence ID" value="KAJ8463897.1"/>
    <property type="molecule type" value="Genomic_DNA"/>
</dbReference>
<dbReference type="InterPro" id="IPR036388">
    <property type="entry name" value="WH-like_DNA-bd_sf"/>
</dbReference>
<dbReference type="SUPFAM" id="SSF46785">
    <property type="entry name" value="Winged helix' DNA-binding domain"/>
    <property type="match status" value="1"/>
</dbReference>
<keyword evidence="3" id="KW-0949">S-adenosyl-L-methionine</keyword>
<dbReference type="InterPro" id="IPR001077">
    <property type="entry name" value="COMT_C"/>
</dbReference>
<dbReference type="Gene3D" id="1.10.10.10">
    <property type="entry name" value="Winged helix-like DNA-binding domain superfamily/Winged helix DNA-binding domain"/>
    <property type="match status" value="1"/>
</dbReference>
<dbReference type="PANTHER" id="PTHR43712">
    <property type="entry name" value="PUTATIVE (AFU_ORTHOLOGUE AFUA_4G14580)-RELATED"/>
    <property type="match status" value="1"/>
</dbReference>
<protein>
    <recommendedName>
        <fullName evidence="4">O-methyltransferase C-terminal domain-containing protein</fullName>
    </recommendedName>
</protein>
<sequence length="505" mass="55579">MPISDLRALHAVIGQAIDQIEKVYQSQSPPLEYPALDVPYYVSQKHAPEVDKAEELKLDPAVFSAANQIVAACGQLTATVHKPFFQLVEVMNAPNITALLHFVEQNHIPEILREAGPEGLSTKDIATKVTEIRATIPGSTPVDIDPAKIGHILRILATYHWVREVTPDVFTNNRLTSFIDSGKAVEQLKVAPQKKYDETDGVAAFVGMSGDEVFKLMSRLSEWLVNGGLTTNATNGLPLKLAFDTPLKYYEWLEEPGNEWRLTRFGHAMNGTRYWEVAENIIHGFPWEELPKDSVVVDIGGGIGSVSVILSQAYPHLRFAVEDRAPVVAIAREAWGSKHAELFDSGRVTFHPQDFLEEHQPFEVPGVGTVSEPSVFLARAVAHNWPDKDVKVILSILRRAAGPHTKLLLVDNLLPYACVDDKADLDSSSQGAVRSLVPEGSPLLPNLGKASANGYILDISMLGLFDAKERTYREMDALTRSAGWKITNVKRAVGSLWAYTTAVPI</sequence>
<organism evidence="5 6">
    <name type="scientific">Trametes cubensis</name>
    <dbReference type="NCBI Taxonomy" id="1111947"/>
    <lineage>
        <taxon>Eukaryota</taxon>
        <taxon>Fungi</taxon>
        <taxon>Dikarya</taxon>
        <taxon>Basidiomycota</taxon>
        <taxon>Agaricomycotina</taxon>
        <taxon>Agaricomycetes</taxon>
        <taxon>Polyporales</taxon>
        <taxon>Polyporaceae</taxon>
        <taxon>Trametes</taxon>
    </lineage>
</organism>
<keyword evidence="1" id="KW-0489">Methyltransferase</keyword>
<dbReference type="InterPro" id="IPR036390">
    <property type="entry name" value="WH_DNA-bd_sf"/>
</dbReference>
<accession>A0AAD7TKV7</accession>
<dbReference type="SUPFAM" id="SSF53335">
    <property type="entry name" value="S-adenosyl-L-methionine-dependent methyltransferases"/>
    <property type="match status" value="1"/>
</dbReference>
<gene>
    <name evidence="5" type="ORF">ONZ51_g9957</name>
</gene>
<dbReference type="Proteomes" id="UP001215151">
    <property type="component" value="Unassembled WGS sequence"/>
</dbReference>
<dbReference type="GO" id="GO:0008171">
    <property type="term" value="F:O-methyltransferase activity"/>
    <property type="evidence" value="ECO:0007669"/>
    <property type="project" value="InterPro"/>
</dbReference>
<dbReference type="AlphaFoldDB" id="A0AAD7TKV7"/>
<keyword evidence="2" id="KW-0808">Transferase</keyword>
<dbReference type="InterPro" id="IPR029063">
    <property type="entry name" value="SAM-dependent_MTases_sf"/>
</dbReference>
<dbReference type="GO" id="GO:0032259">
    <property type="term" value="P:methylation"/>
    <property type="evidence" value="ECO:0007669"/>
    <property type="project" value="UniProtKB-KW"/>
</dbReference>
<evidence type="ECO:0000259" key="4">
    <source>
        <dbReference type="Pfam" id="PF00891"/>
    </source>
</evidence>
<comment type="caution">
    <text evidence="5">The sequence shown here is derived from an EMBL/GenBank/DDBJ whole genome shotgun (WGS) entry which is preliminary data.</text>
</comment>
<evidence type="ECO:0000256" key="3">
    <source>
        <dbReference type="ARBA" id="ARBA00022691"/>
    </source>
</evidence>
<proteinExistence type="predicted"/>
<dbReference type="InterPro" id="IPR016461">
    <property type="entry name" value="COMT-like"/>
</dbReference>
<dbReference type="PROSITE" id="PS51683">
    <property type="entry name" value="SAM_OMT_II"/>
    <property type="match status" value="1"/>
</dbReference>
<evidence type="ECO:0000313" key="6">
    <source>
        <dbReference type="Proteomes" id="UP001215151"/>
    </source>
</evidence>